<dbReference type="InterPro" id="IPR001781">
    <property type="entry name" value="Znf_LIM"/>
</dbReference>
<sequence length="814" mass="91571">MAIVDISTILDPPIKLAAKVKDTLNATTPRPSDEIRDKHRWYQCTVQNATQFYIRLQDSYFNAGKYLTAPSPVGPYGQMTFTAYNDRFGASTGLSFSAHSDETYQYHSAIPNIGYLTMDPLSIASSVVGLTATCLSTCKKLHDLAGEYQDAPAIIATICSQSTIISIGLSELQMKILRRDDLAQAWASKTQIWTAFETALTACMVVFSCLEAETKSLILKNPGFWGKIRFIWNQERLKELLGALREQQSSITFLLNLLELETLSSIQKDILKNAPKIQSTASKAQSLRSCNPSVKMESGSIFDKGSANLSFFYPEAVSGHAPSELDFEFDNLVINSQAYRRAFIKARSESQPPQVEDMDSDIGTVKELDTPAMQPQKTATSIVSLSREKTISYAKDLVRPSVRNQDSENWTDLQIIRPVLLCDVATCYGCLRSITKDHLRALGGAWHVGCFRCYDCGVSLQTGYHLSEEETGIQPKPLCKDDYNRRQDTQCFKCQQLIIGDFVTVLGRRYHPTHFTCDRCEIIFTKESEYHEHNGGIYCMLHLDREAAYYCHACKFPIMEKYIEKDGEIAKWHTFCFELSSWGLELPVSANGHRYLASIQDHTIGGLSKFYPRLHDTRANMIYASGSSYMKKFRDSFTKYFNLTREGPRAETYAAFKVILAMLSCLLKAAAKATTNHSWILTLSENAGDAPSVLISSRDMVLLNVRRRIANCMRAVTQRLLVSMKHRKVVYLITPWSARIATGKGTLIVFLMMIARCIKYGNYGTIGMCDQMKEAELEVGDVVRCESRISGLFDGTIRYQSDHDTAPANRIKFK</sequence>
<evidence type="ECO:0000313" key="7">
    <source>
        <dbReference type="EMBL" id="VTT68801.1"/>
    </source>
</evidence>
<name>A0A9Q9RPF1_FUSFU</name>
<dbReference type="SUPFAM" id="SSF57716">
    <property type="entry name" value="Glucocorticoid receptor-like (DNA-binding domain)"/>
    <property type="match status" value="1"/>
</dbReference>
<evidence type="ECO:0000256" key="5">
    <source>
        <dbReference type="PROSITE-ProRule" id="PRU00125"/>
    </source>
</evidence>
<keyword evidence="2" id="KW-0677">Repeat</keyword>
<dbReference type="GO" id="GO:0005634">
    <property type="term" value="C:nucleus"/>
    <property type="evidence" value="ECO:0007669"/>
    <property type="project" value="TreeGrafter"/>
</dbReference>
<protein>
    <recommendedName>
        <fullName evidence="6">LIM zinc-binding domain-containing protein</fullName>
    </recommendedName>
</protein>
<keyword evidence="1 5" id="KW-0479">Metal-binding</keyword>
<keyword evidence="4 5" id="KW-0440">LIM domain</keyword>
<dbReference type="EMBL" id="CABFJX010000224">
    <property type="protein sequence ID" value="VTT68801.1"/>
    <property type="molecule type" value="Genomic_DNA"/>
</dbReference>
<gene>
    <name evidence="7" type="ORF">C2S_7188</name>
</gene>
<dbReference type="Proteomes" id="UP000760494">
    <property type="component" value="Unassembled WGS sequence"/>
</dbReference>
<dbReference type="PROSITE" id="PS00478">
    <property type="entry name" value="LIM_DOMAIN_1"/>
    <property type="match status" value="2"/>
</dbReference>
<dbReference type="PANTHER" id="PTHR24205:SF16">
    <property type="entry name" value="GH01042P-RELATED"/>
    <property type="match status" value="1"/>
</dbReference>
<comment type="caution">
    <text evidence="7">The sequence shown here is derived from an EMBL/GenBank/DDBJ whole genome shotgun (WGS) entry which is preliminary data.</text>
</comment>
<evidence type="ECO:0000256" key="4">
    <source>
        <dbReference type="ARBA" id="ARBA00023038"/>
    </source>
</evidence>
<dbReference type="SMART" id="SM00132">
    <property type="entry name" value="LIM"/>
    <property type="match status" value="2"/>
</dbReference>
<evidence type="ECO:0000259" key="6">
    <source>
        <dbReference type="PROSITE" id="PS50023"/>
    </source>
</evidence>
<evidence type="ECO:0000256" key="3">
    <source>
        <dbReference type="ARBA" id="ARBA00022833"/>
    </source>
</evidence>
<evidence type="ECO:0000256" key="1">
    <source>
        <dbReference type="ARBA" id="ARBA00022723"/>
    </source>
</evidence>
<accession>A0A9Q9RPF1</accession>
<evidence type="ECO:0000256" key="2">
    <source>
        <dbReference type="ARBA" id="ARBA00022737"/>
    </source>
</evidence>
<organism evidence="7 8">
    <name type="scientific">Fusarium fujikuroi</name>
    <name type="common">Bakanae and foot rot disease fungus</name>
    <name type="synonym">Gibberella fujikuroi</name>
    <dbReference type="NCBI Taxonomy" id="5127"/>
    <lineage>
        <taxon>Eukaryota</taxon>
        <taxon>Fungi</taxon>
        <taxon>Dikarya</taxon>
        <taxon>Ascomycota</taxon>
        <taxon>Pezizomycotina</taxon>
        <taxon>Sordariomycetes</taxon>
        <taxon>Hypocreomycetidae</taxon>
        <taxon>Hypocreales</taxon>
        <taxon>Nectriaceae</taxon>
        <taxon>Fusarium</taxon>
        <taxon>Fusarium fujikuroi species complex</taxon>
    </lineage>
</organism>
<dbReference type="PROSITE" id="PS50023">
    <property type="entry name" value="LIM_DOMAIN_2"/>
    <property type="match status" value="1"/>
</dbReference>
<dbReference type="Gene3D" id="2.10.110.10">
    <property type="entry name" value="Cysteine Rich Protein"/>
    <property type="match status" value="2"/>
</dbReference>
<reference evidence="7" key="1">
    <citation type="submission" date="2019-05" db="EMBL/GenBank/DDBJ databases">
        <authorList>
            <person name="Piombo E."/>
        </authorList>
    </citation>
    <scope>NUCLEOTIDE SEQUENCE</scope>
    <source>
        <strain evidence="7">C2S</strain>
    </source>
</reference>
<dbReference type="PANTHER" id="PTHR24205">
    <property type="entry name" value="FOUR AND A HALF LIM DOMAINS PROTEIN"/>
    <property type="match status" value="1"/>
</dbReference>
<evidence type="ECO:0000313" key="8">
    <source>
        <dbReference type="Proteomes" id="UP000760494"/>
    </source>
</evidence>
<dbReference type="GO" id="GO:0030695">
    <property type="term" value="F:GTPase regulator activity"/>
    <property type="evidence" value="ECO:0007669"/>
    <property type="project" value="UniProtKB-ARBA"/>
</dbReference>
<proteinExistence type="predicted"/>
<feature type="domain" description="LIM zinc-binding" evidence="6">
    <location>
        <begin position="425"/>
        <end position="489"/>
    </location>
</feature>
<dbReference type="AlphaFoldDB" id="A0A9Q9RPF1"/>
<dbReference type="GO" id="GO:0046872">
    <property type="term" value="F:metal ion binding"/>
    <property type="evidence" value="ECO:0007669"/>
    <property type="project" value="UniProtKB-KW"/>
</dbReference>
<dbReference type="GO" id="GO:0003712">
    <property type="term" value="F:transcription coregulator activity"/>
    <property type="evidence" value="ECO:0007669"/>
    <property type="project" value="TreeGrafter"/>
</dbReference>
<keyword evidence="3 5" id="KW-0862">Zinc</keyword>
<dbReference type="Pfam" id="PF00412">
    <property type="entry name" value="LIM"/>
    <property type="match status" value="2"/>
</dbReference>